<protein>
    <submittedName>
        <fullName evidence="2">Uncharacterized protein</fullName>
    </submittedName>
</protein>
<evidence type="ECO:0000256" key="1">
    <source>
        <dbReference type="SAM" id="SignalP"/>
    </source>
</evidence>
<dbReference type="STRING" id="441103.TRN7648_00405"/>
<gene>
    <name evidence="2" type="ORF">TRN7648_00405</name>
</gene>
<keyword evidence="3" id="KW-1185">Reference proteome</keyword>
<feature type="signal peptide" evidence="1">
    <location>
        <begin position="1"/>
        <end position="20"/>
    </location>
</feature>
<sequence>MWVRVVVLIFCLLTAVQAQAGAWPRTKGTGFGSAAVRLSWPQNIQHWTSAMPTQQYYTLYLEYGLTDRVTLGLDLGRSVSGAAKTVAFVQMPIRNKDSGPKISGQLAFGRVAGDMVIRPGLSLGWGLQKGWFSVDSVAEIHLPDKKTDYKLDITWGRNLPRDRKLILQLQTGDTAEDPPFARFAPSYVRPLKGKYQLETGVTVGLIGDSSMGIKFGLWADF</sequence>
<dbReference type="EMBL" id="CYSE01000001">
    <property type="protein sequence ID" value="CUH75370.1"/>
    <property type="molecule type" value="Genomic_DNA"/>
</dbReference>
<dbReference type="OrthoDB" id="7857490at2"/>
<proteinExistence type="predicted"/>
<evidence type="ECO:0000313" key="2">
    <source>
        <dbReference type="EMBL" id="CUH75370.1"/>
    </source>
</evidence>
<evidence type="ECO:0000313" key="3">
    <source>
        <dbReference type="Proteomes" id="UP000054935"/>
    </source>
</evidence>
<reference evidence="2 3" key="1">
    <citation type="submission" date="2015-09" db="EMBL/GenBank/DDBJ databases">
        <authorList>
            <consortium name="Swine Surveillance"/>
        </authorList>
    </citation>
    <scope>NUCLEOTIDE SEQUENCE [LARGE SCALE GENOMIC DNA]</scope>
    <source>
        <strain evidence="2 3">CECT 7648</strain>
    </source>
</reference>
<dbReference type="RefSeq" id="WP_058245960.1">
    <property type="nucleotide sequence ID" value="NZ_CYSE01000001.1"/>
</dbReference>
<dbReference type="AlphaFoldDB" id="A0A0P1GKZ1"/>
<accession>A0A0P1GKZ1</accession>
<feature type="chain" id="PRO_5006063539" evidence="1">
    <location>
        <begin position="21"/>
        <end position="221"/>
    </location>
</feature>
<organism evidence="2 3">
    <name type="scientific">Tropicibacter naphthalenivorans</name>
    <dbReference type="NCBI Taxonomy" id="441103"/>
    <lineage>
        <taxon>Bacteria</taxon>
        <taxon>Pseudomonadati</taxon>
        <taxon>Pseudomonadota</taxon>
        <taxon>Alphaproteobacteria</taxon>
        <taxon>Rhodobacterales</taxon>
        <taxon>Roseobacteraceae</taxon>
        <taxon>Tropicibacter</taxon>
    </lineage>
</organism>
<name>A0A0P1GKZ1_9RHOB</name>
<keyword evidence="1" id="KW-0732">Signal</keyword>
<dbReference type="Proteomes" id="UP000054935">
    <property type="component" value="Unassembled WGS sequence"/>
</dbReference>